<dbReference type="EMBL" id="JACNYO010000026">
    <property type="protein sequence ID" value="MBC3214624.1"/>
    <property type="molecule type" value="Genomic_DNA"/>
</dbReference>
<keyword evidence="2" id="KW-0812">Transmembrane</keyword>
<feature type="chain" id="PRO_5043419479" evidence="3">
    <location>
        <begin position="23"/>
        <end position="715"/>
    </location>
</feature>
<dbReference type="RefSeq" id="WP_179253361.1">
    <property type="nucleotide sequence ID" value="NZ_JACBIV010000020.1"/>
</dbReference>
<evidence type="ECO:0000256" key="2">
    <source>
        <dbReference type="SAM" id="Phobius"/>
    </source>
</evidence>
<feature type="transmembrane region" description="Helical" evidence="2">
    <location>
        <begin position="128"/>
        <end position="151"/>
    </location>
</feature>
<comment type="caution">
    <text evidence="4">The sequence shown here is derived from an EMBL/GenBank/DDBJ whole genome shotgun (WGS) entry which is preliminary data.</text>
</comment>
<accession>A0AAW3WUC5</accession>
<keyword evidence="2" id="KW-1133">Transmembrane helix</keyword>
<sequence length="715" mass="75927">MKRYLLLASAFALACLVLPAFADNINFDTINSAATRNTDLSRQLLIMVFGDVVNNPLQPVNVSFIGQLYGVFNGIIAGLAFIWFMGVTLRATVLTGNRGKVFGRGTTMMAPVSSLAGFMAMVPTPSGWSIANLAFLWMSSIMGIGSANLLVDKAADSVMEGQSMIMQPVAGETISAARGIFDMYLCKAALNTEQSQMHQNGSSGTPPMSVQRSTDNREVRVTNGSAICGSARLPETTNNTSWFSFSVPINSGPLENAQNTAFNTINSTLSNSADNFVSAWLNYQDGGQSQLPDVESQIQQAARQYEDTINAATSAVNNEGAIRGELATYLKQSGWISLGAWYQSFATANQKVNSVANQSPIVTGSSSVGEVGVGRLQEEIKTALLAQKKNSTFTPPLGSVNMPGNDNVDDGQSANSTLLKILNNSYGIKFANFIVHSVMDGENSNNSSQVNPLLKMKSIGDYTLGAAQSTFAAFTIAKGLVDWGNGTGVGKIVNAVSGAGYLAKSVIGSIAPIVYFILLILLSIGFSLSIFLPFIPLIYWITSCTSWLGSVLIGTTAGTLWSATHIGTEEDKGSRANYGYIFLIDAAIRPSLMVFGFFFASLVVVAIGTLLNILILPAMANIQADSITGLTSIIGILMIYARICTTLVSSAFSLQVYLPDYVIAWLGGREAAQMMKGAVESARNMFAGFGSKAGHAPGIKRMDQNKSAGNSDGFK</sequence>
<dbReference type="InterPro" id="IPR027628">
    <property type="entry name" value="DotA_TraY"/>
</dbReference>
<feature type="transmembrane region" description="Helical" evidence="2">
    <location>
        <begin position="627"/>
        <end position="652"/>
    </location>
</feature>
<dbReference type="Proteomes" id="UP000659084">
    <property type="component" value="Unassembled WGS sequence"/>
</dbReference>
<evidence type="ECO:0000313" key="5">
    <source>
        <dbReference type="Proteomes" id="UP000659084"/>
    </source>
</evidence>
<feature type="signal peptide" evidence="3">
    <location>
        <begin position="1"/>
        <end position="22"/>
    </location>
</feature>
<evidence type="ECO:0000256" key="3">
    <source>
        <dbReference type="SAM" id="SignalP"/>
    </source>
</evidence>
<dbReference type="PROSITE" id="PS51257">
    <property type="entry name" value="PROKAR_LIPOPROTEIN"/>
    <property type="match status" value="1"/>
</dbReference>
<protein>
    <submittedName>
        <fullName evidence="4">DotA/TraY family protein</fullName>
    </submittedName>
</protein>
<organism evidence="4 5">
    <name type="scientific">Serratia fonticola</name>
    <dbReference type="NCBI Taxonomy" id="47917"/>
    <lineage>
        <taxon>Bacteria</taxon>
        <taxon>Pseudomonadati</taxon>
        <taxon>Pseudomonadota</taxon>
        <taxon>Gammaproteobacteria</taxon>
        <taxon>Enterobacterales</taxon>
        <taxon>Yersiniaceae</taxon>
        <taxon>Serratia</taxon>
    </lineage>
</organism>
<reference evidence="4" key="1">
    <citation type="submission" date="2020-08" db="EMBL/GenBank/DDBJ databases">
        <title>Food and environmental bacterial isolates.</title>
        <authorList>
            <person name="Richter L."/>
            <person name="Du Plessis E.M."/>
            <person name="Duvenage S."/>
            <person name="Allam M."/>
            <person name="Korsten L."/>
        </authorList>
    </citation>
    <scope>NUCLEOTIDE SEQUENCE</scope>
    <source>
        <strain evidence="4">UPMP2127</strain>
    </source>
</reference>
<feature type="transmembrane region" description="Helical" evidence="2">
    <location>
        <begin position="68"/>
        <end position="89"/>
    </location>
</feature>
<gene>
    <name evidence="4" type="ORF">H8J20_21020</name>
</gene>
<feature type="compositionally biased region" description="Polar residues" evidence="1">
    <location>
        <begin position="195"/>
        <end position="213"/>
    </location>
</feature>
<dbReference type="AlphaFoldDB" id="A0AAW3WUC5"/>
<evidence type="ECO:0000256" key="1">
    <source>
        <dbReference type="SAM" id="MobiDB-lite"/>
    </source>
</evidence>
<feature type="transmembrane region" description="Helical" evidence="2">
    <location>
        <begin position="592"/>
        <end position="615"/>
    </location>
</feature>
<keyword evidence="2" id="KW-0472">Membrane</keyword>
<keyword evidence="3" id="KW-0732">Signal</keyword>
<feature type="region of interest" description="Disordered" evidence="1">
    <location>
        <begin position="195"/>
        <end position="214"/>
    </location>
</feature>
<feature type="transmembrane region" description="Helical" evidence="2">
    <location>
        <begin position="513"/>
        <end position="541"/>
    </location>
</feature>
<evidence type="ECO:0000313" key="4">
    <source>
        <dbReference type="EMBL" id="MBC3214624.1"/>
    </source>
</evidence>
<name>A0AAW3WUC5_SERFO</name>
<proteinExistence type="predicted"/>
<feature type="transmembrane region" description="Helical" evidence="2">
    <location>
        <begin position="101"/>
        <end position="122"/>
    </location>
</feature>
<dbReference type="NCBIfam" id="TIGR04346">
    <property type="entry name" value="DotA_TraY"/>
    <property type="match status" value="1"/>
</dbReference>